<evidence type="ECO:0000256" key="12">
    <source>
        <dbReference type="SAM" id="SignalP"/>
    </source>
</evidence>
<keyword evidence="9 11" id="KW-0413">Isomerase</keyword>
<dbReference type="Pfam" id="PF13616">
    <property type="entry name" value="Rotamase_3"/>
    <property type="match status" value="1"/>
</dbReference>
<dbReference type="HAMAP" id="MF_01145">
    <property type="entry name" value="Foldase_PrsA"/>
    <property type="match status" value="1"/>
</dbReference>
<evidence type="ECO:0000256" key="11">
    <source>
        <dbReference type="HAMAP-Rule" id="MF_01145"/>
    </source>
</evidence>
<dbReference type="InterPro" id="IPR027304">
    <property type="entry name" value="Trigger_fact/SurA_dom_sf"/>
</dbReference>
<dbReference type="InterPro" id="IPR037041">
    <property type="entry name" value="Trigger_fac_C_sf"/>
</dbReference>
<comment type="caution">
    <text evidence="14">The sequence shown here is derived from an EMBL/GenBank/DDBJ whole genome shotgun (WGS) entry which is preliminary data.</text>
</comment>
<keyword evidence="5 11" id="KW-0732">Signal</keyword>
<keyword evidence="7 11" id="KW-0472">Membrane</keyword>
<evidence type="ECO:0000313" key="15">
    <source>
        <dbReference type="Proteomes" id="UP000295632"/>
    </source>
</evidence>
<evidence type="ECO:0000256" key="7">
    <source>
        <dbReference type="ARBA" id="ARBA00023136"/>
    </source>
</evidence>
<name>A0A4R6TQZ8_9BACI</name>
<dbReference type="Gene3D" id="3.10.50.40">
    <property type="match status" value="1"/>
</dbReference>
<dbReference type="GO" id="GO:0015031">
    <property type="term" value="P:protein transport"/>
    <property type="evidence" value="ECO:0007669"/>
    <property type="project" value="InterPro"/>
</dbReference>
<keyword evidence="4 11" id="KW-1003">Cell membrane</keyword>
<feature type="chain" id="PRO_5039123093" description="Foldase protein PrsA" evidence="12">
    <location>
        <begin position="19"/>
        <end position="303"/>
    </location>
</feature>
<dbReference type="Pfam" id="PF05698">
    <property type="entry name" value="Trigger_C"/>
    <property type="match status" value="1"/>
</dbReference>
<gene>
    <name evidence="11" type="primary">prsA</name>
    <name evidence="14" type="ORF">EV213_1218</name>
</gene>
<evidence type="ECO:0000256" key="10">
    <source>
        <dbReference type="ARBA" id="ARBA00023288"/>
    </source>
</evidence>
<dbReference type="PROSITE" id="PS51257">
    <property type="entry name" value="PROKAR_LIPOPROTEIN"/>
    <property type="match status" value="1"/>
</dbReference>
<keyword evidence="8 11" id="KW-0564">Palmitate</keyword>
<evidence type="ECO:0000313" key="14">
    <source>
        <dbReference type="EMBL" id="TDQ35391.1"/>
    </source>
</evidence>
<dbReference type="RefSeq" id="WP_133581873.1">
    <property type="nucleotide sequence ID" value="NZ_SNYJ01000021.1"/>
</dbReference>
<comment type="similarity">
    <text evidence="3 11">Belongs to the PrsA family.</text>
</comment>
<comment type="subcellular location">
    <subcellularLocation>
        <location evidence="2 11">Cell membrane</location>
        <topology evidence="2 11">Lipid-anchor</topology>
    </subcellularLocation>
</comment>
<evidence type="ECO:0000256" key="3">
    <source>
        <dbReference type="ARBA" id="ARBA00006071"/>
    </source>
</evidence>
<proteinExistence type="inferred from homology"/>
<reference evidence="14 15" key="1">
    <citation type="submission" date="2019-03" db="EMBL/GenBank/DDBJ databases">
        <title>Genomic Encyclopedia of Type Strains, Phase IV (KMG-IV): sequencing the most valuable type-strain genomes for metagenomic binning, comparative biology and taxonomic classification.</title>
        <authorList>
            <person name="Goeker M."/>
        </authorList>
    </citation>
    <scope>NUCLEOTIDE SEQUENCE [LARGE SCALE GENOMIC DNA]</scope>
    <source>
        <strain evidence="14 15">DSM 28697</strain>
    </source>
</reference>
<evidence type="ECO:0000256" key="2">
    <source>
        <dbReference type="ARBA" id="ARBA00004193"/>
    </source>
</evidence>
<evidence type="ECO:0000256" key="9">
    <source>
        <dbReference type="ARBA" id="ARBA00023235"/>
    </source>
</evidence>
<dbReference type="GO" id="GO:0003755">
    <property type="term" value="F:peptidyl-prolyl cis-trans isomerase activity"/>
    <property type="evidence" value="ECO:0007669"/>
    <property type="project" value="UniProtKB-UniRule"/>
</dbReference>
<dbReference type="PROSITE" id="PS50198">
    <property type="entry name" value="PPIC_PPIASE_2"/>
    <property type="match status" value="1"/>
</dbReference>
<comment type="catalytic activity">
    <reaction evidence="1 11">
        <text>[protein]-peptidylproline (omega=180) = [protein]-peptidylproline (omega=0)</text>
        <dbReference type="Rhea" id="RHEA:16237"/>
        <dbReference type="Rhea" id="RHEA-COMP:10747"/>
        <dbReference type="Rhea" id="RHEA-COMP:10748"/>
        <dbReference type="ChEBI" id="CHEBI:83833"/>
        <dbReference type="ChEBI" id="CHEBI:83834"/>
        <dbReference type="EC" id="5.2.1.8"/>
    </reaction>
</comment>
<dbReference type="InterPro" id="IPR023058">
    <property type="entry name" value="PPIase_PpiC_CS"/>
</dbReference>
<feature type="signal peptide" evidence="12">
    <location>
        <begin position="1"/>
        <end position="18"/>
    </location>
</feature>
<evidence type="ECO:0000256" key="6">
    <source>
        <dbReference type="ARBA" id="ARBA00023110"/>
    </source>
</evidence>
<dbReference type="PROSITE" id="PS01096">
    <property type="entry name" value="PPIC_PPIASE_1"/>
    <property type="match status" value="1"/>
</dbReference>
<dbReference type="InterPro" id="IPR023059">
    <property type="entry name" value="Foldase_PrsA"/>
</dbReference>
<evidence type="ECO:0000256" key="5">
    <source>
        <dbReference type="ARBA" id="ARBA00022729"/>
    </source>
</evidence>
<feature type="domain" description="PpiC" evidence="13">
    <location>
        <begin position="150"/>
        <end position="239"/>
    </location>
</feature>
<organism evidence="14 15">
    <name type="scientific">Aureibacillus halotolerans</name>
    <dbReference type="NCBI Taxonomy" id="1508390"/>
    <lineage>
        <taxon>Bacteria</taxon>
        <taxon>Bacillati</taxon>
        <taxon>Bacillota</taxon>
        <taxon>Bacilli</taxon>
        <taxon>Bacillales</taxon>
        <taxon>Bacillaceae</taxon>
        <taxon>Aureibacillus</taxon>
    </lineage>
</organism>
<dbReference type="InterPro" id="IPR000297">
    <property type="entry name" value="PPIase_PpiC"/>
</dbReference>
<dbReference type="InterPro" id="IPR008880">
    <property type="entry name" value="Trigger_fac_C"/>
</dbReference>
<evidence type="ECO:0000256" key="4">
    <source>
        <dbReference type="ARBA" id="ARBA00022475"/>
    </source>
</evidence>
<dbReference type="EC" id="5.2.1.8" evidence="11"/>
<evidence type="ECO:0000256" key="8">
    <source>
        <dbReference type="ARBA" id="ARBA00023139"/>
    </source>
</evidence>
<evidence type="ECO:0000256" key="1">
    <source>
        <dbReference type="ARBA" id="ARBA00000971"/>
    </source>
</evidence>
<dbReference type="SUPFAM" id="SSF54534">
    <property type="entry name" value="FKBP-like"/>
    <property type="match status" value="1"/>
</dbReference>
<dbReference type="GO" id="GO:0005886">
    <property type="term" value="C:plasma membrane"/>
    <property type="evidence" value="ECO:0007669"/>
    <property type="project" value="UniProtKB-SubCell"/>
</dbReference>
<dbReference type="GO" id="GO:0006457">
    <property type="term" value="P:protein folding"/>
    <property type="evidence" value="ECO:0007669"/>
    <property type="project" value="UniProtKB-UniRule"/>
</dbReference>
<keyword evidence="10 11" id="KW-0449">Lipoprotein</keyword>
<dbReference type="Gene3D" id="1.10.3120.10">
    <property type="entry name" value="Trigger factor, C-terminal domain"/>
    <property type="match status" value="1"/>
</dbReference>
<dbReference type="AlphaFoldDB" id="A0A4R6TQZ8"/>
<keyword evidence="6 11" id="KW-0697">Rotamase</keyword>
<keyword evidence="15" id="KW-1185">Reference proteome</keyword>
<dbReference type="EMBL" id="SNYJ01000021">
    <property type="protein sequence ID" value="TDQ35391.1"/>
    <property type="molecule type" value="Genomic_DNA"/>
</dbReference>
<comment type="function">
    <text evidence="11">Plays a major role in protein secretion by helping the post-translocational extracellular folding of several secreted proteins.</text>
</comment>
<accession>A0A4R6TQZ8</accession>
<dbReference type="PANTHER" id="PTHR47245:SF1">
    <property type="entry name" value="FOLDASE PROTEIN PRSA"/>
    <property type="match status" value="1"/>
</dbReference>
<dbReference type="OrthoDB" id="14196at2"/>
<dbReference type="InterPro" id="IPR050245">
    <property type="entry name" value="PrsA_foldase"/>
</dbReference>
<dbReference type="Proteomes" id="UP000295632">
    <property type="component" value="Unassembled WGS sequence"/>
</dbReference>
<dbReference type="SUPFAM" id="SSF109998">
    <property type="entry name" value="Triger factor/SurA peptide-binding domain-like"/>
    <property type="match status" value="1"/>
</dbReference>
<dbReference type="PANTHER" id="PTHR47245">
    <property type="entry name" value="PEPTIDYLPROLYL ISOMERASE"/>
    <property type="match status" value="1"/>
</dbReference>
<protein>
    <recommendedName>
        <fullName evidence="11">Foldase protein PrsA</fullName>
        <ecNumber evidence="11">5.2.1.8</ecNumber>
    </recommendedName>
</protein>
<sequence>MKKVLVSVTLSASLLALAACSNNDNTSESTPNEDNSPVLVEVDGAQVTKDELYDAMKTQAGKQVMQQLVTEKILANKYEVTEEEVNAELEVVKENFDGDEDAYTQALEQSGQSEEQLKESIRFVLLQQKAATEGVEVTDEEVQQHYDRLQTQVKASHILVEDEATAKEVVEKLNAGESFEDLAAEYSKDSSAQNGGDVGYFGPGQMVQPFEDAAYSLEVGAVSDPVQSDFGFHIIKVTDKKPSEEEVEPLEDMRDEIVKQLKLKEADQANIQELIDAAKENIEYKDEFFEGLLDTPQMPQMPQ</sequence>
<dbReference type="InterPro" id="IPR046357">
    <property type="entry name" value="PPIase_dom_sf"/>
</dbReference>
<evidence type="ECO:0000259" key="13">
    <source>
        <dbReference type="PROSITE" id="PS50198"/>
    </source>
</evidence>